<gene>
    <name evidence="2" type="ORF">SSLN_LOCUS9993</name>
</gene>
<name>A0A183T0J8_SCHSO</name>
<dbReference type="EMBL" id="UYSU01035590">
    <property type="protein sequence ID" value="VDL96378.1"/>
    <property type="molecule type" value="Genomic_DNA"/>
</dbReference>
<dbReference type="Proteomes" id="UP000275846">
    <property type="component" value="Unassembled WGS sequence"/>
</dbReference>
<evidence type="ECO:0000313" key="2">
    <source>
        <dbReference type="EMBL" id="VDL96378.1"/>
    </source>
</evidence>
<feature type="compositionally biased region" description="Basic and acidic residues" evidence="1">
    <location>
        <begin position="155"/>
        <end position="164"/>
    </location>
</feature>
<keyword evidence="3" id="KW-1185">Reference proteome</keyword>
<evidence type="ECO:0000313" key="3">
    <source>
        <dbReference type="Proteomes" id="UP000275846"/>
    </source>
</evidence>
<protein>
    <submittedName>
        <fullName evidence="2 4">Uncharacterized protein</fullName>
    </submittedName>
</protein>
<sequence length="176" mass="19967">MHPRSRCWQLLYYVLIRRRDRQDVLVTKAIRNTDGWTEHHLGISNMRLRLQPRRRPPSNHLTQKLEDLDAPDDNATVETRWRQLQKVIQSTVLNFSDAHAVNTRTGLTTMTPTSATYSGRRMHYTKPTWTFGLKPSKQPSLDAAACTATAAGDAGRLDDPKAEEIQGYAEGEPATL</sequence>
<accession>A0A183T0J8</accession>
<dbReference type="WBParaSite" id="SSLN_0001036901-mRNA-1">
    <property type="protein sequence ID" value="SSLN_0001036901-mRNA-1"/>
    <property type="gene ID" value="SSLN_0001036901"/>
</dbReference>
<dbReference type="AlphaFoldDB" id="A0A183T0J8"/>
<organism evidence="4">
    <name type="scientific">Schistocephalus solidus</name>
    <name type="common">Tapeworm</name>
    <dbReference type="NCBI Taxonomy" id="70667"/>
    <lineage>
        <taxon>Eukaryota</taxon>
        <taxon>Metazoa</taxon>
        <taxon>Spiralia</taxon>
        <taxon>Lophotrochozoa</taxon>
        <taxon>Platyhelminthes</taxon>
        <taxon>Cestoda</taxon>
        <taxon>Eucestoda</taxon>
        <taxon>Diphyllobothriidea</taxon>
        <taxon>Diphyllobothriidae</taxon>
        <taxon>Schistocephalus</taxon>
    </lineage>
</organism>
<evidence type="ECO:0000256" key="1">
    <source>
        <dbReference type="SAM" id="MobiDB-lite"/>
    </source>
</evidence>
<reference evidence="4" key="1">
    <citation type="submission" date="2016-06" db="UniProtKB">
        <authorList>
            <consortium name="WormBaseParasite"/>
        </authorList>
    </citation>
    <scope>IDENTIFICATION</scope>
</reference>
<evidence type="ECO:0000313" key="4">
    <source>
        <dbReference type="WBParaSite" id="SSLN_0001036901-mRNA-1"/>
    </source>
</evidence>
<feature type="region of interest" description="Disordered" evidence="1">
    <location>
        <begin position="150"/>
        <end position="176"/>
    </location>
</feature>
<reference evidence="2 3" key="2">
    <citation type="submission" date="2018-11" db="EMBL/GenBank/DDBJ databases">
        <authorList>
            <consortium name="Pathogen Informatics"/>
        </authorList>
    </citation>
    <scope>NUCLEOTIDE SEQUENCE [LARGE SCALE GENOMIC DNA]</scope>
    <source>
        <strain evidence="2 3">NST_G2</strain>
    </source>
</reference>
<proteinExistence type="predicted"/>